<name>A0ABW2TUK3_9PSEU</name>
<comment type="caution">
    <text evidence="5">The sequence shown here is derived from an EMBL/GenBank/DDBJ whole genome shotgun (WGS) entry which is preliminary data.</text>
</comment>
<reference evidence="6" key="1">
    <citation type="journal article" date="2019" name="Int. J. Syst. Evol. Microbiol.">
        <title>The Global Catalogue of Microorganisms (GCM) 10K type strain sequencing project: providing services to taxonomists for standard genome sequencing and annotation.</title>
        <authorList>
            <consortium name="The Broad Institute Genomics Platform"/>
            <consortium name="The Broad Institute Genome Sequencing Center for Infectious Disease"/>
            <person name="Wu L."/>
            <person name="Ma J."/>
        </authorList>
    </citation>
    <scope>NUCLEOTIDE SEQUENCE [LARGE SCALE GENOMIC DNA]</scope>
    <source>
        <strain evidence="6">JCM 17695</strain>
    </source>
</reference>
<accession>A0ABW2TUK3</accession>
<dbReference type="InterPro" id="IPR025736">
    <property type="entry name" value="PucR_C-HTH_dom"/>
</dbReference>
<dbReference type="Gene3D" id="1.10.10.2840">
    <property type="entry name" value="PucR C-terminal helix-turn-helix domain"/>
    <property type="match status" value="1"/>
</dbReference>
<dbReference type="EMBL" id="JBHTEY010000004">
    <property type="protein sequence ID" value="MFC7616607.1"/>
    <property type="molecule type" value="Genomic_DNA"/>
</dbReference>
<protein>
    <submittedName>
        <fullName evidence="5">PucR family transcriptional regulator</fullName>
    </submittedName>
</protein>
<dbReference type="InterPro" id="IPR025751">
    <property type="entry name" value="RsbRD_N_dom"/>
</dbReference>
<feature type="domain" description="PucR C-terminal helix-turn-helix" evidence="2">
    <location>
        <begin position="320"/>
        <end position="378"/>
    </location>
</feature>
<dbReference type="InterPro" id="IPR041522">
    <property type="entry name" value="CdaR_GGDEF"/>
</dbReference>
<dbReference type="PANTHER" id="PTHR33744">
    <property type="entry name" value="CARBOHYDRATE DIACID REGULATOR"/>
    <property type="match status" value="1"/>
</dbReference>
<sequence>MPVTHADHVAHLVSLVRPDLEPLAARTCARIEAEMAVYGTVVPTDRLRASVEANLAAALDSLTGNSDLTHARTTARERAEQGAPLPEVLRAFRIGFTVIWDRLVELAGDDPTALRTVVGAASAMWHLFDAFSEAVTSEYREAGAELLLLRQKQRSALVEALFAGSTDASLWDIARLLELPLDGTFAVVAAEVTGLGQEPLPRVEARLRDAHLASAWRLTPDLQVGVVSLHGPLGPVLDVLRTGLSARVGLSPVYTGLAGTPQALHFARVALASLPRGAAQVAQFDQSPLAGLVADSPETSAQLARQVLGPVLALDDRDVLLTTLHTWYACGGSTRLTAERLYCHPNTVRHRLRRVTDALHRSLTDPADITELGTALRALMMFPDTAQPG</sequence>
<comment type="similarity">
    <text evidence="1">Belongs to the CdaR family.</text>
</comment>
<evidence type="ECO:0000313" key="5">
    <source>
        <dbReference type="EMBL" id="MFC7616607.1"/>
    </source>
</evidence>
<dbReference type="Pfam" id="PF17853">
    <property type="entry name" value="GGDEF_2"/>
    <property type="match status" value="1"/>
</dbReference>
<organism evidence="5 6">
    <name type="scientific">Actinokineospora soli</name>
    <dbReference type="NCBI Taxonomy" id="1048753"/>
    <lineage>
        <taxon>Bacteria</taxon>
        <taxon>Bacillati</taxon>
        <taxon>Actinomycetota</taxon>
        <taxon>Actinomycetes</taxon>
        <taxon>Pseudonocardiales</taxon>
        <taxon>Pseudonocardiaceae</taxon>
        <taxon>Actinokineospora</taxon>
    </lineage>
</organism>
<evidence type="ECO:0000259" key="3">
    <source>
        <dbReference type="Pfam" id="PF14361"/>
    </source>
</evidence>
<feature type="domain" description="CdaR GGDEF-like" evidence="4">
    <location>
        <begin position="164"/>
        <end position="272"/>
    </location>
</feature>
<dbReference type="Pfam" id="PF13556">
    <property type="entry name" value="HTH_30"/>
    <property type="match status" value="1"/>
</dbReference>
<dbReference type="PANTHER" id="PTHR33744:SF1">
    <property type="entry name" value="DNA-BINDING TRANSCRIPTIONAL ACTIVATOR ADER"/>
    <property type="match status" value="1"/>
</dbReference>
<dbReference type="Pfam" id="PF14361">
    <property type="entry name" value="RsbRD_N"/>
    <property type="match status" value="1"/>
</dbReference>
<proteinExistence type="inferred from homology"/>
<feature type="domain" description="RsbT co-antagonist protein RsbRD N-terminal" evidence="3">
    <location>
        <begin position="23"/>
        <end position="154"/>
    </location>
</feature>
<evidence type="ECO:0000256" key="1">
    <source>
        <dbReference type="ARBA" id="ARBA00006754"/>
    </source>
</evidence>
<dbReference type="InterPro" id="IPR042070">
    <property type="entry name" value="PucR_C-HTH_sf"/>
</dbReference>
<dbReference type="InterPro" id="IPR051448">
    <property type="entry name" value="CdaR-like_regulators"/>
</dbReference>
<gene>
    <name evidence="5" type="ORF">ACFQV2_27255</name>
</gene>
<evidence type="ECO:0000259" key="2">
    <source>
        <dbReference type="Pfam" id="PF13556"/>
    </source>
</evidence>
<evidence type="ECO:0000313" key="6">
    <source>
        <dbReference type="Proteomes" id="UP001596512"/>
    </source>
</evidence>
<evidence type="ECO:0000259" key="4">
    <source>
        <dbReference type="Pfam" id="PF17853"/>
    </source>
</evidence>
<dbReference type="Proteomes" id="UP001596512">
    <property type="component" value="Unassembled WGS sequence"/>
</dbReference>
<keyword evidence="6" id="KW-1185">Reference proteome</keyword>